<keyword evidence="2" id="KW-1185">Reference proteome</keyword>
<name>A0ABN7RD87_9BACT</name>
<reference evidence="1 2" key="1">
    <citation type="submission" date="2021-04" db="EMBL/GenBank/DDBJ databases">
        <authorList>
            <person name="Rodrigo-Torres L."/>
            <person name="Arahal R. D."/>
            <person name="Lucena T."/>
        </authorList>
    </citation>
    <scope>NUCLEOTIDE SEQUENCE [LARGE SCALE GENOMIC DNA]</scope>
    <source>
        <strain evidence="1 2">CECT 9623</strain>
    </source>
</reference>
<protein>
    <submittedName>
        <fullName evidence="1">Uncharacterized protein</fullName>
    </submittedName>
</protein>
<organism evidence="1 2">
    <name type="scientific">Dyadobacter linearis</name>
    <dbReference type="NCBI Taxonomy" id="2823330"/>
    <lineage>
        <taxon>Bacteria</taxon>
        <taxon>Pseudomonadati</taxon>
        <taxon>Bacteroidota</taxon>
        <taxon>Cytophagia</taxon>
        <taxon>Cytophagales</taxon>
        <taxon>Spirosomataceae</taxon>
        <taxon>Dyadobacter</taxon>
    </lineage>
</organism>
<accession>A0ABN7RD87</accession>
<proteinExistence type="predicted"/>
<comment type="caution">
    <text evidence="1">The sequence shown here is derived from an EMBL/GenBank/DDBJ whole genome shotgun (WGS) entry which is preliminary data.</text>
</comment>
<dbReference type="Proteomes" id="UP000679725">
    <property type="component" value="Unassembled WGS sequence"/>
</dbReference>
<evidence type="ECO:0000313" key="1">
    <source>
        <dbReference type="EMBL" id="CAG5070565.1"/>
    </source>
</evidence>
<evidence type="ECO:0000313" key="2">
    <source>
        <dbReference type="Proteomes" id="UP000679725"/>
    </source>
</evidence>
<gene>
    <name evidence="1" type="ORF">DYBT9623_03111</name>
</gene>
<dbReference type="EMBL" id="CAJRAU010000004">
    <property type="protein sequence ID" value="CAG5070565.1"/>
    <property type="molecule type" value="Genomic_DNA"/>
</dbReference>
<sequence>MEKLLVELTHEKALQLLLDLEAMSVIRIHQHEEKVASSLSSKYRGTLSREEGQDLSRHISQIRNEWSSI</sequence>